<proteinExistence type="predicted"/>
<evidence type="ECO:0000313" key="4">
    <source>
        <dbReference type="EMBL" id="KAL1216170.1"/>
    </source>
</evidence>
<dbReference type="NCBIfam" id="TIGR01638">
    <property type="entry name" value="Atha_cystat_rel"/>
    <property type="match status" value="1"/>
</dbReference>
<dbReference type="AlphaFoldDB" id="A0ABD1BB74"/>
<evidence type="ECO:0000256" key="1">
    <source>
        <dbReference type="ARBA" id="ARBA00022690"/>
    </source>
</evidence>
<evidence type="ECO:0000313" key="5">
    <source>
        <dbReference type="Proteomes" id="UP001558713"/>
    </source>
</evidence>
<reference evidence="4 5" key="1">
    <citation type="submission" date="2024-04" db="EMBL/GenBank/DDBJ databases">
        <title>Genome assembly C_amara_ONT_v2.</title>
        <authorList>
            <person name="Yant L."/>
            <person name="Moore C."/>
            <person name="Slenker M."/>
        </authorList>
    </citation>
    <scope>NUCLEOTIDE SEQUENCE [LARGE SCALE GENOMIC DNA]</scope>
    <source>
        <tissue evidence="4">Leaf</tissue>
    </source>
</reference>
<keyword evidence="2" id="KW-0789">Thiol protease inhibitor</keyword>
<comment type="caution">
    <text evidence="4">The sequence shown here is derived from an EMBL/GenBank/DDBJ whole genome shotgun (WGS) entry which is preliminary data.</text>
</comment>
<dbReference type="Pfam" id="PF00031">
    <property type="entry name" value="Cystatin"/>
    <property type="match status" value="1"/>
</dbReference>
<dbReference type="SUPFAM" id="SSF54403">
    <property type="entry name" value="Cystatin/monellin"/>
    <property type="match status" value="1"/>
</dbReference>
<name>A0ABD1BB74_CARAN</name>
<evidence type="ECO:0000256" key="2">
    <source>
        <dbReference type="ARBA" id="ARBA00022704"/>
    </source>
</evidence>
<dbReference type="InterPro" id="IPR006525">
    <property type="entry name" value="Cystatin-related_pln"/>
</dbReference>
<keyword evidence="5" id="KW-1185">Reference proteome</keyword>
<protein>
    <recommendedName>
        <fullName evidence="3">Cystatin domain-containing protein</fullName>
    </recommendedName>
</protein>
<dbReference type="Gene3D" id="3.10.450.10">
    <property type="match status" value="1"/>
</dbReference>
<dbReference type="GO" id="GO:0004869">
    <property type="term" value="F:cysteine-type endopeptidase inhibitor activity"/>
    <property type="evidence" value="ECO:0007669"/>
    <property type="project" value="UniProtKB-KW"/>
</dbReference>
<keyword evidence="1" id="KW-0646">Protease inhibitor</keyword>
<organism evidence="4 5">
    <name type="scientific">Cardamine amara subsp. amara</name>
    <dbReference type="NCBI Taxonomy" id="228776"/>
    <lineage>
        <taxon>Eukaryota</taxon>
        <taxon>Viridiplantae</taxon>
        <taxon>Streptophyta</taxon>
        <taxon>Embryophyta</taxon>
        <taxon>Tracheophyta</taxon>
        <taxon>Spermatophyta</taxon>
        <taxon>Magnoliopsida</taxon>
        <taxon>eudicotyledons</taxon>
        <taxon>Gunneridae</taxon>
        <taxon>Pentapetalae</taxon>
        <taxon>rosids</taxon>
        <taxon>malvids</taxon>
        <taxon>Brassicales</taxon>
        <taxon>Brassicaceae</taxon>
        <taxon>Cardamineae</taxon>
        <taxon>Cardamine</taxon>
    </lineage>
</organism>
<dbReference type="PANTHER" id="PTHR31228">
    <property type="entry name" value="CYSTATIN/MONELLIN SUPERFAMILY PROTEIN"/>
    <property type="match status" value="1"/>
</dbReference>
<gene>
    <name evidence="4" type="ORF">V5N11_033794</name>
</gene>
<accession>A0ABD1BB74</accession>
<dbReference type="PANTHER" id="PTHR31228:SF22">
    <property type="entry name" value="CYSTATIN_MONELLIN SUPERFAMILY PROTEIN"/>
    <property type="match status" value="1"/>
</dbReference>
<dbReference type="InterPro" id="IPR000010">
    <property type="entry name" value="Cystatin_dom"/>
</dbReference>
<evidence type="ECO:0000259" key="3">
    <source>
        <dbReference type="Pfam" id="PF00031"/>
    </source>
</evidence>
<dbReference type="Proteomes" id="UP001558713">
    <property type="component" value="Unassembled WGS sequence"/>
</dbReference>
<sequence length="171" mass="19658">MITPASTCVVFVSVHSDSKRQKLEVVEDTSSDSSSDYDPEEIQQFNEEIDRNGYFDFDFSAVRNDFDFKQVSFDQSYLTHKPDTDGSLLERLSRLAINKYNEDNGTHVEFVNVLKANYHPGAGITLYITFEAKDVATHLHLKLYQTTISYLPMDIRVMWCEPKPDIKGLFL</sequence>
<feature type="domain" description="Cystatin" evidence="3">
    <location>
        <begin position="87"/>
        <end position="146"/>
    </location>
</feature>
<dbReference type="EMBL" id="JBANAX010000273">
    <property type="protein sequence ID" value="KAL1216170.1"/>
    <property type="molecule type" value="Genomic_DNA"/>
</dbReference>
<dbReference type="InterPro" id="IPR046350">
    <property type="entry name" value="Cystatin_sf"/>
</dbReference>